<comment type="subcellular location">
    <subcellularLocation>
        <location evidence="1">Cytoplasm</location>
    </subcellularLocation>
</comment>
<dbReference type="PANTHER" id="PTHR44154:SF1">
    <property type="entry name" value="QUINONE OXIDOREDUCTASE"/>
    <property type="match status" value="1"/>
</dbReference>
<dbReference type="GeneID" id="5893981"/>
<name>A9V805_MONBE</name>
<evidence type="ECO:0000259" key="6">
    <source>
        <dbReference type="SMART" id="SM00829"/>
    </source>
</evidence>
<dbReference type="SUPFAM" id="SSF51735">
    <property type="entry name" value="NAD(P)-binding Rossmann-fold domains"/>
    <property type="match status" value="1"/>
</dbReference>
<evidence type="ECO:0000313" key="7">
    <source>
        <dbReference type="EMBL" id="EDQ86395.1"/>
    </source>
</evidence>
<feature type="domain" description="Enoyl reductase (ER)" evidence="6">
    <location>
        <begin position="10"/>
        <end position="318"/>
    </location>
</feature>
<dbReference type="InterPro" id="IPR013149">
    <property type="entry name" value="ADH-like_C"/>
</dbReference>
<reference evidence="7 8" key="1">
    <citation type="journal article" date="2008" name="Nature">
        <title>The genome of the choanoflagellate Monosiga brevicollis and the origin of metazoans.</title>
        <authorList>
            <consortium name="JGI Sequencing"/>
            <person name="King N."/>
            <person name="Westbrook M.J."/>
            <person name="Young S.L."/>
            <person name="Kuo A."/>
            <person name="Abedin M."/>
            <person name="Chapman J."/>
            <person name="Fairclough S."/>
            <person name="Hellsten U."/>
            <person name="Isogai Y."/>
            <person name="Letunic I."/>
            <person name="Marr M."/>
            <person name="Pincus D."/>
            <person name="Putnam N."/>
            <person name="Rokas A."/>
            <person name="Wright K.J."/>
            <person name="Zuzow R."/>
            <person name="Dirks W."/>
            <person name="Good M."/>
            <person name="Goodstein D."/>
            <person name="Lemons D."/>
            <person name="Li W."/>
            <person name="Lyons J.B."/>
            <person name="Morris A."/>
            <person name="Nichols S."/>
            <person name="Richter D.J."/>
            <person name="Salamov A."/>
            <person name="Bork P."/>
            <person name="Lim W.A."/>
            <person name="Manning G."/>
            <person name="Miller W.T."/>
            <person name="McGinnis W."/>
            <person name="Shapiro H."/>
            <person name="Tjian R."/>
            <person name="Grigoriev I.V."/>
            <person name="Rokhsar D."/>
        </authorList>
    </citation>
    <scope>NUCLEOTIDE SEQUENCE [LARGE SCALE GENOMIC DNA]</scope>
    <source>
        <strain evidence="8">MX1 / ATCC 50154</strain>
    </source>
</reference>
<dbReference type="GO" id="GO:0003730">
    <property type="term" value="F:mRNA 3'-UTR binding"/>
    <property type="evidence" value="ECO:0000318"/>
    <property type="project" value="GO_Central"/>
</dbReference>
<keyword evidence="4" id="KW-0694">RNA-binding</keyword>
<dbReference type="GO" id="GO:0003960">
    <property type="term" value="F:quinone reductase (NADPH) activity"/>
    <property type="evidence" value="ECO:0000318"/>
    <property type="project" value="GO_Central"/>
</dbReference>
<dbReference type="InParanoid" id="A9V805"/>
<dbReference type="InterPro" id="IPR013154">
    <property type="entry name" value="ADH-like_N"/>
</dbReference>
<dbReference type="GO" id="GO:0005829">
    <property type="term" value="C:cytosol"/>
    <property type="evidence" value="ECO:0000318"/>
    <property type="project" value="GO_Central"/>
</dbReference>
<dbReference type="FunFam" id="3.90.180.10:FF:000016">
    <property type="entry name" value="Quinone oxidoreductase"/>
    <property type="match status" value="1"/>
</dbReference>
<dbReference type="KEGG" id="mbr:MONBRDRAFT_28381"/>
<dbReference type="SUPFAM" id="SSF50129">
    <property type="entry name" value="GroES-like"/>
    <property type="match status" value="1"/>
</dbReference>
<evidence type="ECO:0000256" key="4">
    <source>
        <dbReference type="ARBA" id="ARBA00022884"/>
    </source>
</evidence>
<dbReference type="EMBL" id="CH991566">
    <property type="protein sequence ID" value="EDQ86395.1"/>
    <property type="molecule type" value="Genomic_DNA"/>
</dbReference>
<gene>
    <name evidence="7" type="ORF">MONBRDRAFT_28381</name>
</gene>
<organism evidence="7 8">
    <name type="scientific">Monosiga brevicollis</name>
    <name type="common">Choanoflagellate</name>
    <dbReference type="NCBI Taxonomy" id="81824"/>
    <lineage>
        <taxon>Eukaryota</taxon>
        <taxon>Choanoflagellata</taxon>
        <taxon>Craspedida</taxon>
        <taxon>Salpingoecidae</taxon>
        <taxon>Monosiga</taxon>
    </lineage>
</organism>
<sequence length="327" mass="34181">MKAVQVAEFGGPEVLQIAEVPIPHPRGTQVLVKLGAVGINPVETYLRAGAYASLPQLPFTPGKDGAGVVHACGEDVSKFKPGDRVYTTGSLTGTYAVYTLCTDDQLQPLPERITLAAGAAIGIAYRTAYRALFQRATFKPRDAVLIHGGSGGVGLAAIQLAAMHGAEVLATAGTEKGLQLMRDSGAHHVFNHREPDYLNAIKAATPGKGIKLIVEMLANVNLQHDLDLIGRHGTIAVVGNRGEININPRTLMLAEANIVGVLGGTPDEISEAYHAINAGLAVGALTPVIGPAFTLEQAPEAHVEVIEHKQGTSGKIVLVPSQLDSSN</sequence>
<dbReference type="STRING" id="81824.A9V805"/>
<dbReference type="Gene3D" id="3.90.180.10">
    <property type="entry name" value="Medium-chain alcohol dehydrogenases, catalytic domain"/>
    <property type="match status" value="1"/>
</dbReference>
<evidence type="ECO:0000256" key="1">
    <source>
        <dbReference type="ARBA" id="ARBA00004496"/>
    </source>
</evidence>
<dbReference type="OMA" id="CDHTIDY"/>
<dbReference type="Pfam" id="PF00107">
    <property type="entry name" value="ADH_zinc_N"/>
    <property type="match status" value="1"/>
</dbReference>
<accession>A9V805</accession>
<dbReference type="Pfam" id="PF08240">
    <property type="entry name" value="ADH_N"/>
    <property type="match status" value="1"/>
</dbReference>
<dbReference type="CDD" id="cd08253">
    <property type="entry name" value="zeta_crystallin"/>
    <property type="match status" value="1"/>
</dbReference>
<dbReference type="FunCoup" id="A9V805">
    <property type="interactions" value="660"/>
</dbReference>
<dbReference type="Gene3D" id="3.40.50.720">
    <property type="entry name" value="NAD(P)-binding Rossmann-like Domain"/>
    <property type="match status" value="1"/>
</dbReference>
<keyword evidence="3" id="KW-0521">NADP</keyword>
<evidence type="ECO:0000256" key="3">
    <source>
        <dbReference type="ARBA" id="ARBA00022857"/>
    </source>
</evidence>
<dbReference type="AlphaFoldDB" id="A9V805"/>
<proteinExistence type="predicted"/>
<evidence type="ECO:0000313" key="8">
    <source>
        <dbReference type="Proteomes" id="UP000001357"/>
    </source>
</evidence>
<dbReference type="InterPro" id="IPR051603">
    <property type="entry name" value="Zinc-ADH_QOR/CCCR"/>
</dbReference>
<dbReference type="GO" id="GO:0070402">
    <property type="term" value="F:NADPH binding"/>
    <property type="evidence" value="ECO:0000318"/>
    <property type="project" value="GO_Central"/>
</dbReference>
<keyword evidence="2" id="KW-0963">Cytoplasm</keyword>
<dbReference type="InterPro" id="IPR020843">
    <property type="entry name" value="ER"/>
</dbReference>
<evidence type="ECO:0000256" key="5">
    <source>
        <dbReference type="ARBA" id="ARBA00022990"/>
    </source>
</evidence>
<evidence type="ECO:0000256" key="2">
    <source>
        <dbReference type="ARBA" id="ARBA00022490"/>
    </source>
</evidence>
<keyword evidence="5" id="KW-0007">Acetylation</keyword>
<dbReference type="eggNOG" id="KOG1198">
    <property type="taxonomic scope" value="Eukaryota"/>
</dbReference>
<dbReference type="InterPro" id="IPR011032">
    <property type="entry name" value="GroES-like_sf"/>
</dbReference>
<keyword evidence="8" id="KW-1185">Reference proteome</keyword>
<protein>
    <recommendedName>
        <fullName evidence="6">Enoyl reductase (ER) domain-containing protein</fullName>
    </recommendedName>
</protein>
<dbReference type="InterPro" id="IPR036291">
    <property type="entry name" value="NAD(P)-bd_dom_sf"/>
</dbReference>
<dbReference type="RefSeq" id="XP_001748785.1">
    <property type="nucleotide sequence ID" value="XM_001748733.1"/>
</dbReference>
<dbReference type="PANTHER" id="PTHR44154">
    <property type="entry name" value="QUINONE OXIDOREDUCTASE"/>
    <property type="match status" value="1"/>
</dbReference>
<dbReference type="SMART" id="SM00829">
    <property type="entry name" value="PKS_ER"/>
    <property type="match status" value="1"/>
</dbReference>
<dbReference type="Proteomes" id="UP000001357">
    <property type="component" value="Unassembled WGS sequence"/>
</dbReference>
<dbReference type="FunFam" id="3.40.50.720:FF:000244">
    <property type="entry name" value="quinone oxidoreductase"/>
    <property type="match status" value="1"/>
</dbReference>